<sequence length="59" mass="6478">MLDGRTGRIGDLWCPIISPSAQIEIKTMMPEWAPGLARRPKDALDIALLKTALTTERTG</sequence>
<proteinExistence type="predicted"/>
<evidence type="ECO:0000313" key="2">
    <source>
        <dbReference type="Proteomes" id="UP000198688"/>
    </source>
</evidence>
<reference evidence="1 2" key="1">
    <citation type="submission" date="2016-10" db="EMBL/GenBank/DDBJ databases">
        <authorList>
            <person name="de Groot N.N."/>
        </authorList>
    </citation>
    <scope>NUCLEOTIDE SEQUENCE [LARGE SCALE GENOMIC DNA]</scope>
    <source>
        <strain evidence="1 2">DSM 43941</strain>
    </source>
</reference>
<protein>
    <submittedName>
        <fullName evidence="1">Uncharacterized protein</fullName>
    </submittedName>
</protein>
<organism evidence="1 2">
    <name type="scientific">Actinoplanes derwentensis</name>
    <dbReference type="NCBI Taxonomy" id="113562"/>
    <lineage>
        <taxon>Bacteria</taxon>
        <taxon>Bacillati</taxon>
        <taxon>Actinomycetota</taxon>
        <taxon>Actinomycetes</taxon>
        <taxon>Micromonosporales</taxon>
        <taxon>Micromonosporaceae</taxon>
        <taxon>Actinoplanes</taxon>
    </lineage>
</organism>
<dbReference type="STRING" id="113562.SAMN04489716_2029"/>
<name>A0A1H1WBD9_9ACTN</name>
<dbReference type="Proteomes" id="UP000198688">
    <property type="component" value="Chromosome I"/>
</dbReference>
<gene>
    <name evidence="1" type="ORF">SAMN04489716_2029</name>
</gene>
<dbReference type="EMBL" id="LT629758">
    <property type="protein sequence ID" value="SDS93736.1"/>
    <property type="molecule type" value="Genomic_DNA"/>
</dbReference>
<accession>A0A1H1WBD9</accession>
<evidence type="ECO:0000313" key="1">
    <source>
        <dbReference type="EMBL" id="SDS93736.1"/>
    </source>
</evidence>
<keyword evidence="2" id="KW-1185">Reference proteome</keyword>
<dbReference type="AlphaFoldDB" id="A0A1H1WBD9"/>
<dbReference type="Gene3D" id="3.30.460.40">
    <property type="match status" value="1"/>
</dbReference>